<dbReference type="GeneID" id="99673997"/>
<dbReference type="InterPro" id="IPR003593">
    <property type="entry name" value="AAA+_ATPase"/>
</dbReference>
<evidence type="ECO:0000256" key="11">
    <source>
        <dbReference type="ARBA" id="ARBA00038000"/>
    </source>
</evidence>
<evidence type="ECO:0000256" key="6">
    <source>
        <dbReference type="ARBA" id="ARBA00022769"/>
    </source>
</evidence>
<dbReference type="Gene3D" id="3.40.50.300">
    <property type="entry name" value="P-loop containing nucleotide triphosphate hydrolases"/>
    <property type="match status" value="2"/>
</dbReference>
<accession>A0A2N9K9G7</accession>
<dbReference type="GO" id="GO:0004518">
    <property type="term" value="F:nuclease activity"/>
    <property type="evidence" value="ECO:0007669"/>
    <property type="project" value="UniProtKB-KW"/>
</dbReference>
<dbReference type="Gene3D" id="1.20.1580.10">
    <property type="entry name" value="ABC transporter ATPase like domain"/>
    <property type="match status" value="2"/>
</dbReference>
<dbReference type="GO" id="GO:0005737">
    <property type="term" value="C:cytoplasm"/>
    <property type="evidence" value="ECO:0007669"/>
    <property type="project" value="UniProtKB-SubCell"/>
</dbReference>
<dbReference type="InterPro" id="IPR017871">
    <property type="entry name" value="ABC_transporter-like_CS"/>
</dbReference>
<keyword evidence="6" id="KW-0228">DNA excision</keyword>
<dbReference type="Proteomes" id="UP000239237">
    <property type="component" value="Unassembled WGS sequence"/>
</dbReference>
<gene>
    <name evidence="16" type="primary">uvrA_1</name>
    <name evidence="15" type="ORF">LES8486_00641</name>
    <name evidence="16" type="ORF">LES9216_00788</name>
</gene>
<evidence type="ECO:0000256" key="1">
    <source>
        <dbReference type="ARBA" id="ARBA00004496"/>
    </source>
</evidence>
<sequence>MSNNEWIGIENAYQNNLKNISVSIPKHQLTVFTGVSGSGKSTLVFDTLVAQSRRELNDTFSSYVQHILPKYGRPAVDNITNLPIAIPIEQRKMSGNVRSTVGTYTEIYTFLRLLFSRIGQPFVGYSDAFSFNHPQGKCEVCDGLGFTKKINLTYLVDFNQSLNEDPIDFPTFGNGAWRWKRYAYSGLFDLNKKIKDYSKEELDLLLYAPQQKLVSPPEKWPKTALYEGLLPRIKRSIINTDEGKRHRKQLERFVSTDICPTCQGSRLNGKALSCKIDGHNIRDLVSMSLDELQLFIQKIKNPLVQDVKTQINKRLDALITIGLSYLNLARSTDTLSGGEAQRIRIAKHITSSLNDVMYVLDEPSSGLHPKDIERLHKCLNVLKNQGNTIILVEHNPLLIQRADYIIDVGPGPGVNGGSIQFSGTYNEFLKSDTVTSIAMRENDKLDNHTIKNFKKWLSVSDKNLNTVQNVSLKMPLNALTVLCGVAGSGKSSLAQILVSELIQKGIDVINISQKNIGISLRSTPLTYLDIFDDIRKLFASANSVSPSLFSYNSKGACPRCKGKGVIVNDMYFMDDVVSECELCHGQRYNQEALQYGYKGKTIVDILSMTVSQAVAFFNGITRIATGLQAICDVGLGYLKLNQSLSTLSGGELQRIKLSSYLQKKSSVYIIDEPTNGLHLRDIDHLLDLFDKLVARGNTIVIIEHSLKVIRQADWLIEMGPEGGKMGGKVVFSGTIDDLKKSNDAITKPYL</sequence>
<keyword evidence="5" id="KW-0227">DNA damage</keyword>
<dbReference type="EMBL" id="OKQR01000001">
    <property type="protein sequence ID" value="SPD91657.1"/>
    <property type="molecule type" value="Genomic_DNA"/>
</dbReference>
<dbReference type="PROSITE" id="PS50893">
    <property type="entry name" value="ABC_TRANSPORTER_2"/>
    <property type="match status" value="2"/>
</dbReference>
<evidence type="ECO:0000313" key="18">
    <source>
        <dbReference type="Proteomes" id="UP000239237"/>
    </source>
</evidence>
<dbReference type="Proteomes" id="UP000237923">
    <property type="component" value="Unassembled WGS sequence"/>
</dbReference>
<comment type="similarity">
    <text evidence="11">Belongs to the ABC transporter superfamily. UvrA family.</text>
</comment>
<dbReference type="KEGG" id="lsu:A6B45_04270"/>
<evidence type="ECO:0000256" key="7">
    <source>
        <dbReference type="ARBA" id="ARBA00022840"/>
    </source>
</evidence>
<dbReference type="InterPro" id="IPR027417">
    <property type="entry name" value="P-loop_NTPase"/>
</dbReference>
<evidence type="ECO:0000256" key="12">
    <source>
        <dbReference type="ARBA" id="ARBA00039316"/>
    </source>
</evidence>
<evidence type="ECO:0000256" key="10">
    <source>
        <dbReference type="ARBA" id="ARBA00023204"/>
    </source>
</evidence>
<dbReference type="EMBL" id="OKQU01000001">
    <property type="protein sequence ID" value="SPE06936.1"/>
    <property type="molecule type" value="Genomic_DNA"/>
</dbReference>
<dbReference type="GO" id="GO:0016887">
    <property type="term" value="F:ATP hydrolysis activity"/>
    <property type="evidence" value="ECO:0007669"/>
    <property type="project" value="InterPro"/>
</dbReference>
<dbReference type="PANTHER" id="PTHR43152">
    <property type="entry name" value="UVRABC SYSTEM PROTEIN A"/>
    <property type="match status" value="1"/>
</dbReference>
<dbReference type="PROSITE" id="PS00211">
    <property type="entry name" value="ABC_TRANSPORTER_1"/>
    <property type="match status" value="1"/>
</dbReference>
<evidence type="ECO:0000256" key="4">
    <source>
        <dbReference type="ARBA" id="ARBA00022741"/>
    </source>
</evidence>
<reference evidence="15 18" key="2">
    <citation type="submission" date="2018-02" db="EMBL/GenBank/DDBJ databases">
        <authorList>
            <person name="Rodrigo-Torres L."/>
            <person name="Arahal R. D."/>
            <person name="Lucena T."/>
        </authorList>
    </citation>
    <scope>NUCLEOTIDE SEQUENCE [LARGE SCALE GENOMIC DNA]</scope>
    <source>
        <strain evidence="15 18">CECT 8486</strain>
    </source>
</reference>
<dbReference type="SUPFAM" id="SSF52540">
    <property type="entry name" value="P-loop containing nucleoside triphosphate hydrolases"/>
    <property type="match status" value="2"/>
</dbReference>
<keyword evidence="4" id="KW-0547">Nucleotide-binding</keyword>
<evidence type="ECO:0000256" key="9">
    <source>
        <dbReference type="ARBA" id="ARBA00023125"/>
    </source>
</evidence>
<protein>
    <recommendedName>
        <fullName evidence="12">UvrABC system protein A</fullName>
    </recommendedName>
    <alternativeName>
        <fullName evidence="13">Excinuclease ABC subunit A</fullName>
    </alternativeName>
</protein>
<keyword evidence="8" id="KW-0267">Excision nuclease</keyword>
<reference evidence="16 17" key="1">
    <citation type="submission" date="2018-02" db="EMBL/GenBank/DDBJ databases">
        <authorList>
            <person name="Cohen D.B."/>
            <person name="Kent A.D."/>
        </authorList>
    </citation>
    <scope>NUCLEOTIDE SEQUENCE [LARGE SCALE GENOMIC DNA]</scope>
    <source>
        <strain evidence="16 17">CECT 9216</strain>
    </source>
</reference>
<keyword evidence="3" id="KW-0677">Repeat</keyword>
<dbReference type="GO" id="GO:0006281">
    <property type="term" value="P:DNA repair"/>
    <property type="evidence" value="ECO:0007669"/>
    <property type="project" value="UniProtKB-KW"/>
</dbReference>
<keyword evidence="7" id="KW-0067">ATP-binding</keyword>
<dbReference type="InterPro" id="IPR003439">
    <property type="entry name" value="ABC_transporter-like_ATP-bd"/>
</dbReference>
<feature type="domain" description="ABC transporter" evidence="14">
    <location>
        <begin position="1"/>
        <end position="441"/>
    </location>
</feature>
<keyword evidence="2" id="KW-0963">Cytoplasm</keyword>
<evidence type="ECO:0000259" key="14">
    <source>
        <dbReference type="PROSITE" id="PS50893"/>
    </source>
</evidence>
<evidence type="ECO:0000313" key="17">
    <source>
        <dbReference type="Proteomes" id="UP000237923"/>
    </source>
</evidence>
<organism evidence="16 17">
    <name type="scientific">Leuconostoc suionicum</name>
    <dbReference type="NCBI Taxonomy" id="1511761"/>
    <lineage>
        <taxon>Bacteria</taxon>
        <taxon>Bacillati</taxon>
        <taxon>Bacillota</taxon>
        <taxon>Bacilli</taxon>
        <taxon>Lactobacillales</taxon>
        <taxon>Lactobacillaceae</taxon>
        <taxon>Leuconostoc</taxon>
    </lineage>
</organism>
<evidence type="ECO:0000256" key="5">
    <source>
        <dbReference type="ARBA" id="ARBA00022763"/>
    </source>
</evidence>
<feature type="domain" description="ABC transporter" evidence="14">
    <location>
        <begin position="448"/>
        <end position="745"/>
    </location>
</feature>
<dbReference type="PANTHER" id="PTHR43152:SF3">
    <property type="entry name" value="UVRABC SYSTEM PROTEIN A"/>
    <property type="match status" value="1"/>
</dbReference>
<dbReference type="Gene3D" id="1.10.8.280">
    <property type="entry name" value="ABC transporter ATPase domain-like"/>
    <property type="match status" value="1"/>
</dbReference>
<proteinExistence type="inferred from homology"/>
<keyword evidence="18" id="KW-1185">Reference proteome</keyword>
<dbReference type="Pfam" id="PF00005">
    <property type="entry name" value="ABC_tran"/>
    <property type="match status" value="1"/>
</dbReference>
<keyword evidence="10" id="KW-0234">DNA repair</keyword>
<comment type="subcellular location">
    <subcellularLocation>
        <location evidence="1">Cytoplasm</location>
    </subcellularLocation>
</comment>
<keyword evidence="9" id="KW-0238">DNA-binding</keyword>
<dbReference type="AlphaFoldDB" id="A0A2N9K9G7"/>
<evidence type="ECO:0000313" key="15">
    <source>
        <dbReference type="EMBL" id="SPD91657.1"/>
    </source>
</evidence>
<evidence type="ECO:0000256" key="13">
    <source>
        <dbReference type="ARBA" id="ARBA00042156"/>
    </source>
</evidence>
<evidence type="ECO:0000256" key="8">
    <source>
        <dbReference type="ARBA" id="ARBA00022881"/>
    </source>
</evidence>
<dbReference type="RefSeq" id="WP_072613513.1">
    <property type="nucleotide sequence ID" value="NZ_CAURUR010000002.1"/>
</dbReference>
<dbReference type="GO" id="GO:0003677">
    <property type="term" value="F:DNA binding"/>
    <property type="evidence" value="ECO:0007669"/>
    <property type="project" value="UniProtKB-KW"/>
</dbReference>
<name>A0A2N9K9G7_9LACO</name>
<evidence type="ECO:0000313" key="16">
    <source>
        <dbReference type="EMBL" id="SPE06936.1"/>
    </source>
</evidence>
<evidence type="ECO:0000256" key="2">
    <source>
        <dbReference type="ARBA" id="ARBA00022490"/>
    </source>
</evidence>
<evidence type="ECO:0000256" key="3">
    <source>
        <dbReference type="ARBA" id="ARBA00022737"/>
    </source>
</evidence>
<dbReference type="GO" id="GO:0005524">
    <property type="term" value="F:ATP binding"/>
    <property type="evidence" value="ECO:0007669"/>
    <property type="project" value="UniProtKB-KW"/>
</dbReference>
<dbReference type="SMART" id="SM00382">
    <property type="entry name" value="AAA"/>
    <property type="match status" value="2"/>
</dbReference>